<name>A0ABW3YGK2_9ACTN</name>
<dbReference type="EMBL" id="JBHTMP010000030">
    <property type="protein sequence ID" value="MFD1323314.1"/>
    <property type="molecule type" value="Genomic_DNA"/>
</dbReference>
<keyword evidence="3" id="KW-1185">Reference proteome</keyword>
<accession>A0ABW3YGK2</accession>
<evidence type="ECO:0000313" key="2">
    <source>
        <dbReference type="EMBL" id="MFD1323314.1"/>
    </source>
</evidence>
<protein>
    <recommendedName>
        <fullName evidence="4">MYXO-CTERM domain-containing protein</fullName>
    </recommendedName>
</protein>
<reference evidence="3" key="1">
    <citation type="journal article" date="2019" name="Int. J. Syst. Evol. Microbiol.">
        <title>The Global Catalogue of Microorganisms (GCM) 10K type strain sequencing project: providing services to taxonomists for standard genome sequencing and annotation.</title>
        <authorList>
            <consortium name="The Broad Institute Genomics Platform"/>
            <consortium name="The Broad Institute Genome Sequencing Center for Infectious Disease"/>
            <person name="Wu L."/>
            <person name="Ma J."/>
        </authorList>
    </citation>
    <scope>NUCLEOTIDE SEQUENCE [LARGE SCALE GENOMIC DNA]</scope>
    <source>
        <strain evidence="3">JCM 31037</strain>
    </source>
</reference>
<dbReference type="RefSeq" id="WP_377572463.1">
    <property type="nucleotide sequence ID" value="NZ_JBHTMP010000030.1"/>
</dbReference>
<evidence type="ECO:0008006" key="4">
    <source>
        <dbReference type="Google" id="ProtNLM"/>
    </source>
</evidence>
<sequence>MATVAVPTVRRSSDRLLLAGAAVMLTVRCVRRRAVLPAVLSGTAALVLLLPVSPDHMSIQIAVNGLVAFSWTTVLALSLRRAARPDVP</sequence>
<feature type="transmembrane region" description="Helical" evidence="1">
    <location>
        <begin position="59"/>
        <end position="79"/>
    </location>
</feature>
<evidence type="ECO:0000313" key="3">
    <source>
        <dbReference type="Proteomes" id="UP001597260"/>
    </source>
</evidence>
<dbReference type="Proteomes" id="UP001597260">
    <property type="component" value="Unassembled WGS sequence"/>
</dbReference>
<keyword evidence="1" id="KW-1133">Transmembrane helix</keyword>
<comment type="caution">
    <text evidence="2">The sequence shown here is derived from an EMBL/GenBank/DDBJ whole genome shotgun (WGS) entry which is preliminary data.</text>
</comment>
<feature type="transmembrane region" description="Helical" evidence="1">
    <location>
        <begin position="34"/>
        <end position="53"/>
    </location>
</feature>
<organism evidence="2 3">
    <name type="scientific">Micromonospora sonneratiae</name>
    <dbReference type="NCBI Taxonomy" id="1184706"/>
    <lineage>
        <taxon>Bacteria</taxon>
        <taxon>Bacillati</taxon>
        <taxon>Actinomycetota</taxon>
        <taxon>Actinomycetes</taxon>
        <taxon>Micromonosporales</taxon>
        <taxon>Micromonosporaceae</taxon>
        <taxon>Micromonospora</taxon>
    </lineage>
</organism>
<proteinExistence type="predicted"/>
<keyword evidence="1" id="KW-0472">Membrane</keyword>
<keyword evidence="1" id="KW-0812">Transmembrane</keyword>
<evidence type="ECO:0000256" key="1">
    <source>
        <dbReference type="SAM" id="Phobius"/>
    </source>
</evidence>
<gene>
    <name evidence="2" type="ORF">ACFQ4H_19695</name>
</gene>